<dbReference type="PANTHER" id="PTHR30504:SF3">
    <property type="entry name" value="GLUCANS BIOSYNTHESIS PROTEIN D"/>
    <property type="match status" value="1"/>
</dbReference>
<dbReference type="Proteomes" id="UP001210865">
    <property type="component" value="Chromosome"/>
</dbReference>
<dbReference type="PANTHER" id="PTHR30504">
    <property type="entry name" value="GLUCANS BIOSYNTHESIS PROTEIN"/>
    <property type="match status" value="1"/>
</dbReference>
<dbReference type="SUPFAM" id="SSF74650">
    <property type="entry name" value="Galactose mutarotase-like"/>
    <property type="match status" value="1"/>
</dbReference>
<accession>A0ABY7NVE8</accession>
<dbReference type="InterPro" id="IPR011013">
    <property type="entry name" value="Gal_mutarotase_sf_dom"/>
</dbReference>
<comment type="subcellular location">
    <subcellularLocation>
        <location evidence="1">Periplasm</location>
    </subcellularLocation>
</comment>
<evidence type="ECO:0000256" key="2">
    <source>
        <dbReference type="ARBA" id="ARBA00005001"/>
    </source>
</evidence>
<evidence type="ECO:0000256" key="5">
    <source>
        <dbReference type="ARBA" id="ARBA00022764"/>
    </source>
</evidence>
<keyword evidence="5" id="KW-0574">Periplasm</keyword>
<dbReference type="InterPro" id="IPR014438">
    <property type="entry name" value="Glucan_biosyn_MdoG/MdoD"/>
</dbReference>
<keyword evidence="9" id="KW-1185">Reference proteome</keyword>
<dbReference type="SUPFAM" id="SSF81296">
    <property type="entry name" value="E set domains"/>
    <property type="match status" value="1"/>
</dbReference>
<evidence type="ECO:0000313" key="9">
    <source>
        <dbReference type="Proteomes" id="UP001210865"/>
    </source>
</evidence>
<reference evidence="8 9" key="1">
    <citation type="submission" date="2022-12" db="EMBL/GenBank/DDBJ databases">
        <title>Sphingomonas abieness sp. nov., an endophytic bacterium isolated from Abies koreana.</title>
        <authorList>
            <person name="Jiang L."/>
            <person name="Lee J."/>
        </authorList>
    </citation>
    <scope>NUCLEOTIDE SEQUENCE [LARGE SCALE GENOMIC DNA]</scope>
    <source>
        <strain evidence="9">PAMB 00755</strain>
    </source>
</reference>
<dbReference type="PROSITE" id="PS51318">
    <property type="entry name" value="TAT"/>
    <property type="match status" value="1"/>
</dbReference>
<comment type="pathway">
    <text evidence="2">Glycan metabolism; osmoregulated periplasmic glucan (OPG) biosynthesis.</text>
</comment>
<sequence length="508" mass="54165">MTSRRTLLAAFGAIAALPPGGLLAATRGEGQPFSWPKLKALAAQMAGQPYKAPPPPPAGADKITYDALNAVQYKASATQLRTPGGGGGVRFFPINHFQPQPVEIFLVEGNVAKPFHYDPAVFDMPADGPLAQMGGHAGFSGFRAMNAAGTSDWLAFAGASYFRSSGALDQYGLSARGIAIDSGGPGAEEFPAFTKIWLGRGEDGSLLVDALMEGPSIVGAYRFINRKTDGGVIQDVEASLHLRKDVARLGIAPLTSMFWYDQAERTRATDWRPEVHDSDGLLIHNGAGELLWRPLNNPAAPTADSFGDRNPRGFGLLQRDRNHDHYQDDGVFYEKRPSAWVEPKGDWGAGSVMLVELVTTDETNDNVVAFWVPAAPAKAGMHYDLSYRLSWIAGEPIINGPARVVDWWKGAAGRPGQPVVAGSTKIVIDFEGSVLSGLGRSSGVTPDVSVSHGKADLIAAYPVVGQADRWRLMMDVTPDGKAPVDIRAALRRNGTPLTEVCLAQIAGA</sequence>
<name>A0ABY7NVE8_9SPHN</name>
<evidence type="ECO:0000313" key="8">
    <source>
        <dbReference type="EMBL" id="WBO23421.1"/>
    </source>
</evidence>
<dbReference type="InterPro" id="IPR014718">
    <property type="entry name" value="GH-type_carb-bd"/>
</dbReference>
<dbReference type="InterPro" id="IPR006311">
    <property type="entry name" value="TAT_signal"/>
</dbReference>
<feature type="signal peptide" evidence="6">
    <location>
        <begin position="1"/>
        <end position="24"/>
    </location>
</feature>
<dbReference type="InterPro" id="IPR013783">
    <property type="entry name" value="Ig-like_fold"/>
</dbReference>
<evidence type="ECO:0000256" key="6">
    <source>
        <dbReference type="SAM" id="SignalP"/>
    </source>
</evidence>
<dbReference type="InterPro" id="IPR007444">
    <property type="entry name" value="Glucan_biosyn_MdoG_C"/>
</dbReference>
<organism evidence="8 9">
    <name type="scientific">Sphingomonas abietis</name>
    <dbReference type="NCBI Taxonomy" id="3012344"/>
    <lineage>
        <taxon>Bacteria</taxon>
        <taxon>Pseudomonadati</taxon>
        <taxon>Pseudomonadota</taxon>
        <taxon>Alphaproteobacteria</taxon>
        <taxon>Sphingomonadales</taxon>
        <taxon>Sphingomonadaceae</taxon>
        <taxon>Sphingomonas</taxon>
    </lineage>
</organism>
<dbReference type="Pfam" id="PF04349">
    <property type="entry name" value="MdoG"/>
    <property type="match status" value="1"/>
</dbReference>
<proteinExistence type="inferred from homology"/>
<dbReference type="Gene3D" id="2.60.40.10">
    <property type="entry name" value="Immunoglobulins"/>
    <property type="match status" value="1"/>
</dbReference>
<dbReference type="PIRSF" id="PIRSF006281">
    <property type="entry name" value="MdoG"/>
    <property type="match status" value="1"/>
</dbReference>
<keyword evidence="4 6" id="KW-0732">Signal</keyword>
<evidence type="ECO:0000256" key="4">
    <source>
        <dbReference type="ARBA" id="ARBA00022729"/>
    </source>
</evidence>
<dbReference type="EMBL" id="CP115174">
    <property type="protein sequence ID" value="WBO23421.1"/>
    <property type="molecule type" value="Genomic_DNA"/>
</dbReference>
<protein>
    <submittedName>
        <fullName evidence="8">Glucan biosynthesis protein</fullName>
    </submittedName>
</protein>
<evidence type="ECO:0000256" key="3">
    <source>
        <dbReference type="ARBA" id="ARBA00009284"/>
    </source>
</evidence>
<dbReference type="InterPro" id="IPR014756">
    <property type="entry name" value="Ig_E-set"/>
</dbReference>
<evidence type="ECO:0000256" key="1">
    <source>
        <dbReference type="ARBA" id="ARBA00004418"/>
    </source>
</evidence>
<evidence type="ECO:0000259" key="7">
    <source>
        <dbReference type="Pfam" id="PF04349"/>
    </source>
</evidence>
<dbReference type="RefSeq" id="WP_270078053.1">
    <property type="nucleotide sequence ID" value="NZ_CP115174.1"/>
</dbReference>
<feature type="chain" id="PRO_5045622840" evidence="6">
    <location>
        <begin position="25"/>
        <end position="508"/>
    </location>
</feature>
<gene>
    <name evidence="8" type="ORF">PBT88_04635</name>
</gene>
<dbReference type="Gene3D" id="2.70.98.10">
    <property type="match status" value="1"/>
</dbReference>
<feature type="domain" description="Glucan biosynthesis periplasmic MdoG C-terminal" evidence="7">
    <location>
        <begin position="33"/>
        <end position="503"/>
    </location>
</feature>
<comment type="similarity">
    <text evidence="3">Belongs to the OpgD/OpgG family.</text>
</comment>